<evidence type="ECO:0000256" key="4">
    <source>
        <dbReference type="ARBA" id="ARBA00023136"/>
    </source>
</evidence>
<dbReference type="Pfam" id="PF01699">
    <property type="entry name" value="Na_Ca_ex"/>
    <property type="match status" value="2"/>
</dbReference>
<keyword evidence="2 5" id="KW-0812">Transmembrane</keyword>
<comment type="subcellular location">
    <subcellularLocation>
        <location evidence="1">Membrane</location>
        <topology evidence="1">Multi-pass membrane protein</topology>
    </subcellularLocation>
</comment>
<dbReference type="Gene3D" id="1.20.1420.30">
    <property type="entry name" value="NCX, central ion-binding region"/>
    <property type="match status" value="1"/>
</dbReference>
<evidence type="ECO:0000256" key="1">
    <source>
        <dbReference type="ARBA" id="ARBA00004141"/>
    </source>
</evidence>
<evidence type="ECO:0000256" key="2">
    <source>
        <dbReference type="ARBA" id="ARBA00022692"/>
    </source>
</evidence>
<feature type="transmembrane region" description="Helical" evidence="5">
    <location>
        <begin position="37"/>
        <end position="60"/>
    </location>
</feature>
<dbReference type="PANTHER" id="PTHR10846:SF8">
    <property type="entry name" value="INNER MEMBRANE PROTEIN YRBG"/>
    <property type="match status" value="1"/>
</dbReference>
<feature type="transmembrane region" description="Helical" evidence="5">
    <location>
        <begin position="252"/>
        <end position="274"/>
    </location>
</feature>
<dbReference type="InterPro" id="IPR044880">
    <property type="entry name" value="NCX_ion-bd_dom_sf"/>
</dbReference>
<keyword evidence="3 5" id="KW-1133">Transmembrane helix</keyword>
<feature type="transmembrane region" description="Helical" evidence="5">
    <location>
        <begin position="6"/>
        <end position="25"/>
    </location>
</feature>
<feature type="transmembrane region" description="Helical" evidence="5">
    <location>
        <begin position="80"/>
        <end position="100"/>
    </location>
</feature>
<reference evidence="7 8" key="1">
    <citation type="submission" date="2016-10" db="EMBL/GenBank/DDBJ databases">
        <authorList>
            <person name="de Groot N.N."/>
        </authorList>
    </citation>
    <scope>NUCLEOTIDE SEQUENCE [LARGE SCALE GENOMIC DNA]</scope>
    <source>
        <strain evidence="7 8">AR32</strain>
    </source>
</reference>
<accession>A0A1H5S309</accession>
<evidence type="ECO:0000259" key="6">
    <source>
        <dbReference type="Pfam" id="PF01699"/>
    </source>
</evidence>
<dbReference type="GO" id="GO:0005886">
    <property type="term" value="C:plasma membrane"/>
    <property type="evidence" value="ECO:0007669"/>
    <property type="project" value="TreeGrafter"/>
</dbReference>
<feature type="transmembrane region" description="Helical" evidence="5">
    <location>
        <begin position="185"/>
        <end position="203"/>
    </location>
</feature>
<protein>
    <submittedName>
        <fullName evidence="7">Cation:H+ antiporter</fullName>
    </submittedName>
</protein>
<feature type="domain" description="Sodium/calcium exchanger membrane region" evidence="6">
    <location>
        <begin position="189"/>
        <end position="328"/>
    </location>
</feature>
<name>A0A1H5S309_XYLRU</name>
<proteinExistence type="predicted"/>
<dbReference type="AlphaFoldDB" id="A0A1H5S309"/>
<evidence type="ECO:0000313" key="8">
    <source>
        <dbReference type="Proteomes" id="UP000236735"/>
    </source>
</evidence>
<feature type="transmembrane region" description="Helical" evidence="5">
    <location>
        <begin position="137"/>
        <end position="155"/>
    </location>
</feature>
<evidence type="ECO:0000313" key="7">
    <source>
        <dbReference type="EMBL" id="SEF44979.1"/>
    </source>
</evidence>
<evidence type="ECO:0000256" key="3">
    <source>
        <dbReference type="ARBA" id="ARBA00022989"/>
    </source>
</evidence>
<dbReference type="NCBIfam" id="TIGR00367">
    <property type="entry name" value="calcium/sodium antiporter"/>
    <property type="match status" value="1"/>
</dbReference>
<evidence type="ECO:0000256" key="5">
    <source>
        <dbReference type="SAM" id="Phobius"/>
    </source>
</evidence>
<dbReference type="EMBL" id="FNUV01000001">
    <property type="protein sequence ID" value="SEF44979.1"/>
    <property type="molecule type" value="Genomic_DNA"/>
</dbReference>
<keyword evidence="4 5" id="KW-0472">Membrane</keyword>
<feature type="domain" description="Sodium/calcium exchanger membrane region" evidence="6">
    <location>
        <begin position="7"/>
        <end position="155"/>
    </location>
</feature>
<dbReference type="InterPro" id="IPR004837">
    <property type="entry name" value="NaCa_Exmemb"/>
</dbReference>
<sequence length="331" mass="35791">MMLLLNIVYIIVGVALVLWGADRLTDGASSLARGMRVPEIVIGLTIVAAGTSAPEMFVSLVSAIKGTPDMAVGNVIGSNIFNTLLIVGCSAVIAPMVVTASTVKKDIPFAVGASLLLFMLCFDDMDSPHLWGNDISRSDGIILLIGFMAFMIYTFQMASKDGLLPNNEEELGVVREKEPRDYSKLWRNLGFMALGLACLIFGSDLFVDAATYVAHRYGVRQSVIGLTIVAGGTSLPELATSVVAAHKGRSAIAIGNVIGSNVMNILLVLGMTAFIHPLRIMGITIVDLMMMLVSVGILWLFAFTKYYVSRREGFILILFFACYMAWLLYLL</sequence>
<dbReference type="Proteomes" id="UP000236735">
    <property type="component" value="Unassembled WGS sequence"/>
</dbReference>
<feature type="transmembrane region" description="Helical" evidence="5">
    <location>
        <begin position="313"/>
        <end position="330"/>
    </location>
</feature>
<feature type="transmembrane region" description="Helical" evidence="5">
    <location>
        <begin position="280"/>
        <end position="301"/>
    </location>
</feature>
<feature type="transmembrane region" description="Helical" evidence="5">
    <location>
        <begin position="223"/>
        <end position="245"/>
    </location>
</feature>
<organism evidence="7 8">
    <name type="scientific">Xylanibacter ruminicola</name>
    <name type="common">Prevotella ruminicola</name>
    <dbReference type="NCBI Taxonomy" id="839"/>
    <lineage>
        <taxon>Bacteria</taxon>
        <taxon>Pseudomonadati</taxon>
        <taxon>Bacteroidota</taxon>
        <taxon>Bacteroidia</taxon>
        <taxon>Bacteroidales</taxon>
        <taxon>Prevotellaceae</taxon>
        <taxon>Xylanibacter</taxon>
    </lineage>
</organism>
<gene>
    <name evidence="7" type="ORF">SAMN05216354_0487</name>
</gene>
<dbReference type="InterPro" id="IPR004481">
    <property type="entry name" value="K/Na/Ca-exchanger"/>
</dbReference>
<dbReference type="PANTHER" id="PTHR10846">
    <property type="entry name" value="SODIUM/POTASSIUM/CALCIUM EXCHANGER"/>
    <property type="match status" value="1"/>
</dbReference>
<dbReference type="GO" id="GO:0005262">
    <property type="term" value="F:calcium channel activity"/>
    <property type="evidence" value="ECO:0007669"/>
    <property type="project" value="TreeGrafter"/>
</dbReference>
<dbReference type="GO" id="GO:0006874">
    <property type="term" value="P:intracellular calcium ion homeostasis"/>
    <property type="evidence" value="ECO:0007669"/>
    <property type="project" value="TreeGrafter"/>
</dbReference>
<dbReference type="GO" id="GO:0008273">
    <property type="term" value="F:calcium, potassium:sodium antiporter activity"/>
    <property type="evidence" value="ECO:0007669"/>
    <property type="project" value="TreeGrafter"/>
</dbReference>